<dbReference type="AlphaFoldDB" id="A0A0C9U9K9"/>
<dbReference type="InterPro" id="IPR036396">
    <property type="entry name" value="Cyt_P450_sf"/>
</dbReference>
<dbReference type="OrthoDB" id="1055148at2759"/>
<reference evidence="2 3" key="1">
    <citation type="submission" date="2014-06" db="EMBL/GenBank/DDBJ databases">
        <title>Evolutionary Origins and Diversification of the Mycorrhizal Mutualists.</title>
        <authorList>
            <consortium name="DOE Joint Genome Institute"/>
            <consortium name="Mycorrhizal Genomics Consortium"/>
            <person name="Kohler A."/>
            <person name="Kuo A."/>
            <person name="Nagy L.G."/>
            <person name="Floudas D."/>
            <person name="Copeland A."/>
            <person name="Barry K.W."/>
            <person name="Cichocki N."/>
            <person name="Veneault-Fourrey C."/>
            <person name="LaButti K."/>
            <person name="Lindquist E.A."/>
            <person name="Lipzen A."/>
            <person name="Lundell T."/>
            <person name="Morin E."/>
            <person name="Murat C."/>
            <person name="Riley R."/>
            <person name="Ohm R."/>
            <person name="Sun H."/>
            <person name="Tunlid A."/>
            <person name="Henrissat B."/>
            <person name="Grigoriev I.V."/>
            <person name="Hibbett D.S."/>
            <person name="Martin F."/>
        </authorList>
    </citation>
    <scope>NUCLEOTIDE SEQUENCE [LARGE SCALE GENOMIC DNA]</scope>
    <source>
        <strain evidence="2 3">SS14</strain>
    </source>
</reference>
<dbReference type="Proteomes" id="UP000054279">
    <property type="component" value="Unassembled WGS sequence"/>
</dbReference>
<gene>
    <name evidence="2" type="ORF">M422DRAFT_267167</name>
</gene>
<organism evidence="2 3">
    <name type="scientific">Sphaerobolus stellatus (strain SS14)</name>
    <dbReference type="NCBI Taxonomy" id="990650"/>
    <lineage>
        <taxon>Eukaryota</taxon>
        <taxon>Fungi</taxon>
        <taxon>Dikarya</taxon>
        <taxon>Basidiomycota</taxon>
        <taxon>Agaricomycotina</taxon>
        <taxon>Agaricomycetes</taxon>
        <taxon>Phallomycetidae</taxon>
        <taxon>Geastrales</taxon>
        <taxon>Sphaerobolaceae</taxon>
        <taxon>Sphaerobolus</taxon>
    </lineage>
</organism>
<dbReference type="GO" id="GO:0020037">
    <property type="term" value="F:heme binding"/>
    <property type="evidence" value="ECO:0007669"/>
    <property type="project" value="InterPro"/>
</dbReference>
<proteinExistence type="predicted"/>
<evidence type="ECO:0000256" key="1">
    <source>
        <dbReference type="SAM" id="SignalP"/>
    </source>
</evidence>
<dbReference type="SUPFAM" id="SSF48264">
    <property type="entry name" value="Cytochrome P450"/>
    <property type="match status" value="1"/>
</dbReference>
<feature type="signal peptide" evidence="1">
    <location>
        <begin position="1"/>
        <end position="20"/>
    </location>
</feature>
<name>A0A0C9U9K9_SPHS4</name>
<feature type="chain" id="PRO_5002204107" evidence="1">
    <location>
        <begin position="21"/>
        <end position="81"/>
    </location>
</feature>
<keyword evidence="1" id="KW-0732">Signal</keyword>
<dbReference type="GO" id="GO:0004497">
    <property type="term" value="F:monooxygenase activity"/>
    <property type="evidence" value="ECO:0007669"/>
    <property type="project" value="InterPro"/>
</dbReference>
<sequence>MAISILTNALLGQLSILVLSSSRPTRIPKELHLPPGPKSKPIIGNVLDLPKDHEWLMLLKGANQYGELIYTNIVGMHIVLG</sequence>
<evidence type="ECO:0000313" key="2">
    <source>
        <dbReference type="EMBL" id="KIJ31214.1"/>
    </source>
</evidence>
<dbReference type="Gene3D" id="1.10.630.10">
    <property type="entry name" value="Cytochrome P450"/>
    <property type="match status" value="1"/>
</dbReference>
<dbReference type="EMBL" id="KN837246">
    <property type="protein sequence ID" value="KIJ31214.1"/>
    <property type="molecule type" value="Genomic_DNA"/>
</dbReference>
<protein>
    <submittedName>
        <fullName evidence="2">Uncharacterized protein</fullName>
    </submittedName>
</protein>
<evidence type="ECO:0000313" key="3">
    <source>
        <dbReference type="Proteomes" id="UP000054279"/>
    </source>
</evidence>
<accession>A0A0C9U9K9</accession>
<dbReference type="GO" id="GO:0005506">
    <property type="term" value="F:iron ion binding"/>
    <property type="evidence" value="ECO:0007669"/>
    <property type="project" value="InterPro"/>
</dbReference>
<dbReference type="GO" id="GO:0016705">
    <property type="term" value="F:oxidoreductase activity, acting on paired donors, with incorporation or reduction of molecular oxygen"/>
    <property type="evidence" value="ECO:0007669"/>
    <property type="project" value="InterPro"/>
</dbReference>
<keyword evidence="3" id="KW-1185">Reference proteome</keyword>
<dbReference type="HOGENOM" id="CLU_195477_0_0_1"/>